<dbReference type="GO" id="GO:0044874">
    <property type="term" value="P:lipoprotein localization to outer membrane"/>
    <property type="evidence" value="ECO:0007669"/>
    <property type="project" value="UniProtKB-UniRule"/>
</dbReference>
<feature type="signal peptide" evidence="10">
    <location>
        <begin position="1"/>
        <end position="23"/>
    </location>
</feature>
<reference evidence="11 12" key="1">
    <citation type="submission" date="2018-03" db="EMBL/GenBank/DDBJ databases">
        <title>Whole genome sequencing of Histamine producing bacteria.</title>
        <authorList>
            <person name="Butler K."/>
        </authorList>
    </citation>
    <scope>NUCLEOTIDE SEQUENCE [LARGE SCALE GENOMIC DNA]</scope>
    <source>
        <strain evidence="11 12">DSM 23343</strain>
    </source>
</reference>
<comment type="caution">
    <text evidence="11">The sequence shown here is derived from an EMBL/GenBank/DDBJ whole genome shotgun (WGS) entry which is preliminary data.</text>
</comment>
<organism evidence="11 12">
    <name type="scientific">Photobacterium aquimaris</name>
    <dbReference type="NCBI Taxonomy" id="512643"/>
    <lineage>
        <taxon>Bacteria</taxon>
        <taxon>Pseudomonadati</taxon>
        <taxon>Pseudomonadota</taxon>
        <taxon>Gammaproteobacteria</taxon>
        <taxon>Vibrionales</taxon>
        <taxon>Vibrionaceae</taxon>
        <taxon>Photobacterium</taxon>
    </lineage>
</organism>
<comment type="function">
    <text evidence="10">Participates in the translocation of lipoproteins from the inner membrane to the outer membrane. Only forms a complex with a lipoprotein if the residue after the N-terminal Cys is not an aspartate (The Asp acts as a targeting signal to indicate that the lipoprotein should stay in the inner membrane).</text>
</comment>
<dbReference type="AlphaFoldDB" id="A0A2T3I1A2"/>
<keyword evidence="11" id="KW-0449">Lipoprotein</keyword>
<protein>
    <recommendedName>
        <fullName evidence="4 10">Outer-membrane lipoprotein carrier protein</fullName>
    </recommendedName>
</protein>
<evidence type="ECO:0000256" key="9">
    <source>
        <dbReference type="ARBA" id="ARBA00023186"/>
    </source>
</evidence>
<dbReference type="InterPro" id="IPR018323">
    <property type="entry name" value="OM_lipoprot_carrier_LolA_Pbac"/>
</dbReference>
<dbReference type="GO" id="GO:0042953">
    <property type="term" value="P:lipoprotein transport"/>
    <property type="evidence" value="ECO:0007669"/>
    <property type="project" value="InterPro"/>
</dbReference>
<dbReference type="InterPro" id="IPR029046">
    <property type="entry name" value="LolA/LolB/LppX"/>
</dbReference>
<keyword evidence="9 10" id="KW-0143">Chaperone</keyword>
<dbReference type="PANTHER" id="PTHR35869">
    <property type="entry name" value="OUTER-MEMBRANE LIPOPROTEIN CARRIER PROTEIN"/>
    <property type="match status" value="1"/>
</dbReference>
<dbReference type="RefSeq" id="WP_082732152.1">
    <property type="nucleotide sequence ID" value="NZ_LNQZ01000011.1"/>
</dbReference>
<proteinExistence type="inferred from homology"/>
<evidence type="ECO:0000256" key="7">
    <source>
        <dbReference type="ARBA" id="ARBA00022764"/>
    </source>
</evidence>
<dbReference type="InterPro" id="IPR004564">
    <property type="entry name" value="OM_lipoprot_carrier_LolA-like"/>
</dbReference>
<dbReference type="GO" id="GO:0030288">
    <property type="term" value="C:outer membrane-bounded periplasmic space"/>
    <property type="evidence" value="ECO:0007669"/>
    <property type="project" value="TreeGrafter"/>
</dbReference>
<dbReference type="SUPFAM" id="SSF89392">
    <property type="entry name" value="Prokaryotic lipoproteins and lipoprotein localization factors"/>
    <property type="match status" value="1"/>
</dbReference>
<comment type="similarity">
    <text evidence="2 10">Belongs to the LolA family.</text>
</comment>
<evidence type="ECO:0000256" key="3">
    <source>
        <dbReference type="ARBA" id="ARBA00011245"/>
    </source>
</evidence>
<name>A0A2T3I1A2_9GAMM</name>
<feature type="chain" id="PRO_5015794622" description="Outer-membrane lipoprotein carrier protein" evidence="10">
    <location>
        <begin position="24"/>
        <end position="206"/>
    </location>
</feature>
<evidence type="ECO:0000313" key="12">
    <source>
        <dbReference type="Proteomes" id="UP000241858"/>
    </source>
</evidence>
<comment type="subunit">
    <text evidence="3 10">Monomer.</text>
</comment>
<accession>A0A2T3I1A2</accession>
<evidence type="ECO:0000256" key="4">
    <source>
        <dbReference type="ARBA" id="ARBA00014035"/>
    </source>
</evidence>
<dbReference type="Gene3D" id="2.50.20.10">
    <property type="entry name" value="Lipoprotein localisation LolA/LolB/LppX"/>
    <property type="match status" value="1"/>
</dbReference>
<evidence type="ECO:0000256" key="8">
    <source>
        <dbReference type="ARBA" id="ARBA00022927"/>
    </source>
</evidence>
<dbReference type="Pfam" id="PF03548">
    <property type="entry name" value="LolA"/>
    <property type="match status" value="1"/>
</dbReference>
<evidence type="ECO:0000256" key="6">
    <source>
        <dbReference type="ARBA" id="ARBA00022729"/>
    </source>
</evidence>
<dbReference type="NCBIfam" id="TIGR00547">
    <property type="entry name" value="lolA"/>
    <property type="match status" value="1"/>
</dbReference>
<dbReference type="HAMAP" id="MF_00240">
    <property type="entry name" value="LolA"/>
    <property type="match status" value="1"/>
</dbReference>
<evidence type="ECO:0000256" key="10">
    <source>
        <dbReference type="HAMAP-Rule" id="MF_00240"/>
    </source>
</evidence>
<evidence type="ECO:0000313" key="11">
    <source>
        <dbReference type="EMBL" id="PSU10471.1"/>
    </source>
</evidence>
<evidence type="ECO:0000256" key="5">
    <source>
        <dbReference type="ARBA" id="ARBA00022448"/>
    </source>
</evidence>
<dbReference type="CDD" id="cd16325">
    <property type="entry name" value="LolA"/>
    <property type="match status" value="1"/>
</dbReference>
<keyword evidence="7 10" id="KW-0574">Periplasm</keyword>
<evidence type="ECO:0000256" key="2">
    <source>
        <dbReference type="ARBA" id="ARBA00007615"/>
    </source>
</evidence>
<dbReference type="PANTHER" id="PTHR35869:SF1">
    <property type="entry name" value="OUTER-MEMBRANE LIPOPROTEIN CARRIER PROTEIN"/>
    <property type="match status" value="1"/>
</dbReference>
<dbReference type="Proteomes" id="UP000241858">
    <property type="component" value="Unassembled WGS sequence"/>
</dbReference>
<evidence type="ECO:0000256" key="1">
    <source>
        <dbReference type="ARBA" id="ARBA00004418"/>
    </source>
</evidence>
<keyword evidence="6 10" id="KW-0732">Signal</keyword>
<gene>
    <name evidence="10" type="primary">lolA</name>
    <name evidence="11" type="ORF">C0W81_03470</name>
</gene>
<dbReference type="EMBL" id="PYLY01000005">
    <property type="protein sequence ID" value="PSU10471.1"/>
    <property type="molecule type" value="Genomic_DNA"/>
</dbReference>
<keyword evidence="5 10" id="KW-0813">Transport</keyword>
<keyword evidence="8 10" id="KW-0653">Protein transport</keyword>
<dbReference type="OrthoDB" id="9787361at2"/>
<comment type="subcellular location">
    <subcellularLocation>
        <location evidence="1 10">Periplasm</location>
    </subcellularLocation>
</comment>
<sequence length="206" mass="22868" precursor="true">MMKKLVMSMLVAAPMLVASSAWAATPQQALSSRLDKVNAFSANFTQKVTSPDGEVLVNGTGDLSIKRPNLFRWTTETPDKSLLVSDGKTVWYYSPFVEQVTAMWLKDATEQTPFVLLTRNSASDWSKYNVAQLADTFTLTPKDKTSSMDKFVVTVSNTGQVRNFSVVETDGQRSKYVLSDFKRTTPAASLFTFTPPKGVELDDQRN</sequence>